<evidence type="ECO:0000256" key="6">
    <source>
        <dbReference type="ARBA" id="ARBA00022679"/>
    </source>
</evidence>
<evidence type="ECO:0000313" key="24">
    <source>
        <dbReference type="EMBL" id="KAK3803438.1"/>
    </source>
</evidence>
<evidence type="ECO:0000256" key="23">
    <source>
        <dbReference type="SAM" id="MobiDB-lite"/>
    </source>
</evidence>
<sequence length="471" mass="54847">MASARRDKADVTHVTGNLVKLHKATAHDWESEKRNRKDFYDDGTLTFFWRAHTITALFIFSAILVYVALFEEPSLDRDYNAKRGLFAICLAFLLFGVINSPDGPFIRPHPVFWRLILCMSILYELALVFLLFQSVSDARNLLRHFDAELGKPLPEKDYGGNCLIYDANHTNPWHNVEDKLDGFVMSHFIGWWLKTLILRDWWLCTVLSIMFEILEYTLETQLPNFSECWWDHWLMDALICNGGGIFVGMKTLNWLSMKPYHWRGMWNIPTYSGKLKRLAEQFTPYSWTDYDWKPTASLKRWFAMLGVISMFLLAELNTFYLKFVMWVPPEHYLCLGRLAFFLFMGAAAMREVFQYLDDPNCKKFGRQSWIIAAIIITECLISLKFDWQVMTKPIPTHMAVFWAVGSAVLLVWTVVKFYVLKDVKHDIPEKENLKGKHKNGGSVNSIGDNNNSGLKDDEGVRLRSRKSLRKE</sequence>
<dbReference type="PANTHER" id="PTHR15362:SF7">
    <property type="entry name" value="PHOSPHATIDYLSERINE SYNTHASE 2"/>
    <property type="match status" value="1"/>
</dbReference>
<evidence type="ECO:0000256" key="19">
    <source>
        <dbReference type="ARBA" id="ARBA00036623"/>
    </source>
</evidence>
<dbReference type="GO" id="GO:0106245">
    <property type="term" value="F:L-serine-phosphatidylethanolamine phosphatidyltransferase activity"/>
    <property type="evidence" value="ECO:0007669"/>
    <property type="project" value="UniProtKB-UniRule"/>
</dbReference>
<comment type="catalytic activity">
    <reaction evidence="16">
        <text>1-(1Z-octadecenyl)-2-(9Z-octadecenoyl)-sn-glycero-3-phosphoethanolamine + L-serine = 1-(1Z-octadecenyl)-2-(9Z-octadecenoyl)-sn-glycero-3-phospho-L-serine + ethanolamine</text>
        <dbReference type="Rhea" id="RHEA:41600"/>
        <dbReference type="ChEBI" id="CHEBI:33384"/>
        <dbReference type="ChEBI" id="CHEBI:57603"/>
        <dbReference type="ChEBI" id="CHEBI:78340"/>
        <dbReference type="ChEBI" id="CHEBI:78341"/>
    </reaction>
    <physiologicalReaction direction="left-to-right" evidence="16">
        <dbReference type="Rhea" id="RHEA:41601"/>
    </physiologicalReaction>
</comment>
<organism evidence="24 25">
    <name type="scientific">Elysia crispata</name>
    <name type="common">lettuce slug</name>
    <dbReference type="NCBI Taxonomy" id="231223"/>
    <lineage>
        <taxon>Eukaryota</taxon>
        <taxon>Metazoa</taxon>
        <taxon>Spiralia</taxon>
        <taxon>Lophotrochozoa</taxon>
        <taxon>Mollusca</taxon>
        <taxon>Gastropoda</taxon>
        <taxon>Heterobranchia</taxon>
        <taxon>Euthyneura</taxon>
        <taxon>Panpulmonata</taxon>
        <taxon>Sacoglossa</taxon>
        <taxon>Placobranchoidea</taxon>
        <taxon>Plakobranchidae</taxon>
        <taxon>Elysia</taxon>
    </lineage>
</organism>
<evidence type="ECO:0000256" key="9">
    <source>
        <dbReference type="ARBA" id="ARBA00022989"/>
    </source>
</evidence>
<name>A0AAE1BBU4_9GAST</name>
<evidence type="ECO:0000256" key="8">
    <source>
        <dbReference type="ARBA" id="ARBA00022824"/>
    </source>
</evidence>
<comment type="catalytic activity">
    <reaction evidence="21">
        <text>1-(1Z-octadecenyl)-2-(5Z,8Z,11Z,14Z- eicosatetraenoyl)-sn-glycero-3-phosphoethanolamine + L-serine = 1-(1Z-octadecenyl)-2-(5Z,8Z,11Z,14Z-eicosatetraenoyl)-sn-glycero-3-phospho-L-serine + ethanolamine</text>
        <dbReference type="Rhea" id="RHEA:41604"/>
        <dbReference type="ChEBI" id="CHEBI:33384"/>
        <dbReference type="ChEBI" id="CHEBI:57603"/>
        <dbReference type="ChEBI" id="CHEBI:78342"/>
        <dbReference type="ChEBI" id="CHEBI:78343"/>
    </reaction>
    <physiologicalReaction direction="left-to-right" evidence="21">
        <dbReference type="Rhea" id="RHEA:41605"/>
    </physiologicalReaction>
</comment>
<protein>
    <recommendedName>
        <fullName evidence="22">Phosphatidylserine synthase</fullName>
        <ecNumber evidence="22">2.7.8.29</ecNumber>
    </recommendedName>
    <alternativeName>
        <fullName evidence="22">Serine-exchange enzyme</fullName>
    </alternativeName>
</protein>
<evidence type="ECO:0000256" key="5">
    <source>
        <dbReference type="ARBA" id="ARBA00022516"/>
    </source>
</evidence>
<dbReference type="AlphaFoldDB" id="A0AAE1BBU4"/>
<evidence type="ECO:0000256" key="7">
    <source>
        <dbReference type="ARBA" id="ARBA00022692"/>
    </source>
</evidence>
<comment type="pathway">
    <text evidence="3">Lipid metabolism.</text>
</comment>
<dbReference type="GO" id="GO:0006659">
    <property type="term" value="P:phosphatidylserine biosynthetic process"/>
    <property type="evidence" value="ECO:0007669"/>
    <property type="project" value="UniProtKB-UniRule"/>
</dbReference>
<keyword evidence="8 22" id="KW-0256">Endoplasmic reticulum</keyword>
<evidence type="ECO:0000256" key="4">
    <source>
        <dbReference type="ARBA" id="ARBA00008671"/>
    </source>
</evidence>
<proteinExistence type="inferred from homology"/>
<feature type="compositionally biased region" description="Basic residues" evidence="23">
    <location>
        <begin position="462"/>
        <end position="471"/>
    </location>
</feature>
<keyword evidence="5 22" id="KW-0444">Lipid biosynthesis</keyword>
<evidence type="ECO:0000256" key="18">
    <source>
        <dbReference type="ARBA" id="ARBA00036428"/>
    </source>
</evidence>
<evidence type="ECO:0000256" key="22">
    <source>
        <dbReference type="RuleBase" id="RU368094"/>
    </source>
</evidence>
<evidence type="ECO:0000256" key="12">
    <source>
        <dbReference type="ARBA" id="ARBA00023209"/>
    </source>
</evidence>
<comment type="catalytic activity">
    <reaction evidence="22">
        <text>a 1,2-diacyl-sn-glycero-3-phosphoethanolamine + L-serine = a 1,2-diacyl-sn-glycero-3-phospho-L-serine + ethanolamine</text>
        <dbReference type="Rhea" id="RHEA:27606"/>
        <dbReference type="ChEBI" id="CHEBI:33384"/>
        <dbReference type="ChEBI" id="CHEBI:57262"/>
        <dbReference type="ChEBI" id="CHEBI:57603"/>
        <dbReference type="ChEBI" id="CHEBI:64612"/>
        <dbReference type="EC" id="2.7.8.29"/>
    </reaction>
</comment>
<keyword evidence="10 22" id="KW-0443">Lipid metabolism</keyword>
<dbReference type="EMBL" id="JAWDGP010000128">
    <property type="protein sequence ID" value="KAK3803438.1"/>
    <property type="molecule type" value="Genomic_DNA"/>
</dbReference>
<dbReference type="EC" id="2.7.8.29" evidence="22"/>
<feature type="transmembrane region" description="Helical" evidence="22">
    <location>
        <begin position="399"/>
        <end position="420"/>
    </location>
</feature>
<evidence type="ECO:0000256" key="11">
    <source>
        <dbReference type="ARBA" id="ARBA00023136"/>
    </source>
</evidence>
<comment type="catalytic activity">
    <reaction evidence="20">
        <text>1-octadecanoyl-2-(9Z-octadecenoyl)-sn-glycero-3-phosphoethanolamine + L-serine = 1-octadecanoyl-2-(9Z-octadecenoyl)-sn-glycero-3-phospho-L-serine + ethanolamine</text>
        <dbReference type="Rhea" id="RHEA:40795"/>
        <dbReference type="ChEBI" id="CHEBI:33384"/>
        <dbReference type="ChEBI" id="CHEBI:57603"/>
        <dbReference type="ChEBI" id="CHEBI:75038"/>
        <dbReference type="ChEBI" id="CHEBI:78260"/>
    </reaction>
    <physiologicalReaction direction="left-to-right" evidence="20">
        <dbReference type="Rhea" id="RHEA:40796"/>
    </physiologicalReaction>
</comment>
<evidence type="ECO:0000256" key="20">
    <source>
        <dbReference type="ARBA" id="ARBA00036644"/>
    </source>
</evidence>
<feature type="transmembrane region" description="Helical" evidence="22">
    <location>
        <begin position="111"/>
        <end position="132"/>
    </location>
</feature>
<evidence type="ECO:0000313" key="25">
    <source>
        <dbReference type="Proteomes" id="UP001283361"/>
    </source>
</evidence>
<comment type="caution">
    <text evidence="24">The sequence shown here is derived from an EMBL/GenBank/DDBJ whole genome shotgun (WGS) entry which is preliminary data.</text>
</comment>
<evidence type="ECO:0000256" key="1">
    <source>
        <dbReference type="ARBA" id="ARBA00004477"/>
    </source>
</evidence>
<comment type="catalytic activity">
    <reaction evidence="19">
        <text>1-(1Z-octadecenyl)-2-(4Z,7Z,10Z,13Z,16Z,19Z-docosahexaenoyl)-sn-glycero-3-phosphoethanolamine + L-serine = 1-(1Z-octadecenyl)-2-(4Z,7Z,10Z,13Z,16Z,19Z-docosahexaenoyl)-sn-glycero-3-phospho-L-serine + ethanolamine</text>
        <dbReference type="Rhea" id="RHEA:41496"/>
        <dbReference type="ChEBI" id="CHEBI:33384"/>
        <dbReference type="ChEBI" id="CHEBI:57603"/>
        <dbReference type="ChEBI" id="CHEBI:78263"/>
        <dbReference type="ChEBI" id="CHEBI:78264"/>
    </reaction>
    <physiologicalReaction direction="left-to-right" evidence="19">
        <dbReference type="Rhea" id="RHEA:41497"/>
    </physiologicalReaction>
</comment>
<reference evidence="24" key="1">
    <citation type="journal article" date="2023" name="G3 (Bethesda)">
        <title>A reference genome for the long-term kleptoplast-retaining sea slug Elysia crispata morphotype clarki.</title>
        <authorList>
            <person name="Eastman K.E."/>
            <person name="Pendleton A.L."/>
            <person name="Shaikh M.A."/>
            <person name="Suttiyut T."/>
            <person name="Ogas R."/>
            <person name="Tomko P."/>
            <person name="Gavelis G."/>
            <person name="Widhalm J.R."/>
            <person name="Wisecaver J.H."/>
        </authorList>
    </citation>
    <scope>NUCLEOTIDE SEQUENCE</scope>
    <source>
        <strain evidence="24">ECLA1</strain>
    </source>
</reference>
<feature type="transmembrane region" description="Helical" evidence="22">
    <location>
        <begin position="301"/>
        <end position="320"/>
    </location>
</feature>
<feature type="transmembrane region" description="Helical" evidence="22">
    <location>
        <begin position="196"/>
        <end position="214"/>
    </location>
</feature>
<evidence type="ECO:0000256" key="3">
    <source>
        <dbReference type="ARBA" id="ARBA00005189"/>
    </source>
</evidence>
<evidence type="ECO:0000256" key="16">
    <source>
        <dbReference type="ARBA" id="ARBA00035875"/>
    </source>
</evidence>
<comment type="subcellular location">
    <subcellularLocation>
        <location evidence="1 22">Endoplasmic reticulum membrane</location>
        <topology evidence="1 22">Multi-pass membrane protein</topology>
    </subcellularLocation>
</comment>
<gene>
    <name evidence="24" type="ORF">RRG08_027541</name>
</gene>
<keyword evidence="13 22" id="KW-1208">Phospholipid metabolism</keyword>
<evidence type="ECO:0000256" key="14">
    <source>
        <dbReference type="ARBA" id="ARBA00035767"/>
    </source>
</evidence>
<evidence type="ECO:0000256" key="15">
    <source>
        <dbReference type="ARBA" id="ARBA00035833"/>
    </source>
</evidence>
<feature type="transmembrane region" description="Helical" evidence="22">
    <location>
        <begin position="47"/>
        <end position="69"/>
    </location>
</feature>
<comment type="catalytic activity">
    <reaction evidence="18">
        <text>1-octadecanoyl-2-(4Z,7Z,10Z,13Z,16Z,19Z-docosahexaenoyl)-sn-glycero-3-phosphoethanolamine + L-serine = 1-octadecanoyl-2-(4Z,7Z,10Z,13Z,16Z,19Z-docosahexaenoyl)-sn-glycero-3-phosphoserine + ethanolamine</text>
        <dbReference type="Rhea" id="RHEA:41492"/>
        <dbReference type="ChEBI" id="CHEBI:33384"/>
        <dbReference type="ChEBI" id="CHEBI:57603"/>
        <dbReference type="ChEBI" id="CHEBI:78265"/>
        <dbReference type="ChEBI" id="CHEBI:78266"/>
    </reaction>
    <physiologicalReaction direction="left-to-right" evidence="18">
        <dbReference type="Rhea" id="RHEA:41493"/>
    </physiologicalReaction>
</comment>
<keyword evidence="9 22" id="KW-1133">Transmembrane helix</keyword>
<feature type="transmembrane region" description="Helical" evidence="22">
    <location>
        <begin position="81"/>
        <end position="99"/>
    </location>
</feature>
<evidence type="ECO:0000256" key="21">
    <source>
        <dbReference type="ARBA" id="ARBA00036733"/>
    </source>
</evidence>
<comment type="catalytic activity">
    <reaction evidence="14">
        <text>1-hexadecanoyl-2-(9Z-octadecenoyl)-sn-glycero-3-phosphoethanolamine + L-serine = 1-hexadecanoyl-2-(9Z-octadecenoyl)-sn-glycero-3-phospho-L-serine + ethanolamine</text>
        <dbReference type="Rhea" id="RHEA:41484"/>
        <dbReference type="ChEBI" id="CHEBI:33384"/>
        <dbReference type="ChEBI" id="CHEBI:57603"/>
        <dbReference type="ChEBI" id="CHEBI:73007"/>
        <dbReference type="ChEBI" id="CHEBI:75029"/>
    </reaction>
    <physiologicalReaction direction="left-to-right" evidence="14">
        <dbReference type="Rhea" id="RHEA:41485"/>
    </physiologicalReaction>
</comment>
<evidence type="ECO:0000256" key="17">
    <source>
        <dbReference type="ARBA" id="ARBA00035955"/>
    </source>
</evidence>
<evidence type="ECO:0000256" key="10">
    <source>
        <dbReference type="ARBA" id="ARBA00023098"/>
    </source>
</evidence>
<feature type="transmembrane region" description="Helical" evidence="22">
    <location>
        <begin position="332"/>
        <end position="349"/>
    </location>
</feature>
<feature type="transmembrane region" description="Helical" evidence="22">
    <location>
        <begin position="234"/>
        <end position="255"/>
    </location>
</feature>
<keyword evidence="7 22" id="KW-0812">Transmembrane</keyword>
<keyword evidence="6 22" id="KW-0808">Transferase</keyword>
<feature type="transmembrane region" description="Helical" evidence="22">
    <location>
        <begin position="369"/>
        <end position="387"/>
    </location>
</feature>
<dbReference type="Proteomes" id="UP001283361">
    <property type="component" value="Unassembled WGS sequence"/>
</dbReference>
<comment type="catalytic activity">
    <reaction evidence="15">
        <text>1-hexadecanoyl-2-(4Z,7Z,10Z,13Z,16Z,19Z-docosahexaenoyl)-sn-glycero-3-phosphoethanolamine + L-serine = 1-hexadecanoyl-2-(4Z,7Z,10Z,13Z,16Z,19Z-docosahexaenoyl)-sn-glycero-3-phosphoserine + ethanolamine</text>
        <dbReference type="Rhea" id="RHEA:41488"/>
        <dbReference type="ChEBI" id="CHEBI:33384"/>
        <dbReference type="ChEBI" id="CHEBI:57603"/>
        <dbReference type="ChEBI" id="CHEBI:78261"/>
        <dbReference type="ChEBI" id="CHEBI:78262"/>
    </reaction>
    <physiologicalReaction direction="left-to-right" evidence="15">
        <dbReference type="Rhea" id="RHEA:41489"/>
    </physiologicalReaction>
</comment>
<dbReference type="PANTHER" id="PTHR15362">
    <property type="entry name" value="PHOSPHATIDYLINOSITOL SYNTHASE"/>
    <property type="match status" value="1"/>
</dbReference>
<comment type="function">
    <text evidence="22">Catalyzes a base-exchange reaction in which the polar head group of phosphatidylethanolamine (PE) is replaced by L-serine.</text>
</comment>
<feature type="region of interest" description="Disordered" evidence="23">
    <location>
        <begin position="431"/>
        <end position="471"/>
    </location>
</feature>
<dbReference type="Pfam" id="PF03034">
    <property type="entry name" value="PSS"/>
    <property type="match status" value="1"/>
</dbReference>
<dbReference type="GO" id="GO:0005789">
    <property type="term" value="C:endoplasmic reticulum membrane"/>
    <property type="evidence" value="ECO:0007669"/>
    <property type="project" value="UniProtKB-SubCell"/>
</dbReference>
<evidence type="ECO:0000256" key="13">
    <source>
        <dbReference type="ARBA" id="ARBA00023264"/>
    </source>
</evidence>
<feature type="compositionally biased region" description="Polar residues" evidence="23">
    <location>
        <begin position="441"/>
        <end position="453"/>
    </location>
</feature>
<dbReference type="InterPro" id="IPR004277">
    <property type="entry name" value="PSS"/>
</dbReference>
<keyword evidence="11 22" id="KW-0472">Membrane</keyword>
<evidence type="ECO:0000256" key="2">
    <source>
        <dbReference type="ARBA" id="ARBA00004916"/>
    </source>
</evidence>
<comment type="similarity">
    <text evidence="4 22">Belongs to the phosphatidyl serine synthase family.</text>
</comment>
<keyword evidence="25" id="KW-1185">Reference proteome</keyword>
<keyword evidence="12 22" id="KW-0594">Phospholipid biosynthesis</keyword>
<comment type="catalytic activity">
    <reaction evidence="17">
        <text>1-octadecanoyl-2-(5Z,8Z,11Z,14Z)-eicosatetraenoyl-sn-glycero-3-phosphoethanolamine + L-serine = 1-octadecanoyl-2-(5Z,8Z,11Z,14Z)-eicosatetraenoyl-sn-glycero-3-phosphoserine + ethanolamine</text>
        <dbReference type="Rhea" id="RHEA:41500"/>
        <dbReference type="ChEBI" id="CHEBI:33384"/>
        <dbReference type="ChEBI" id="CHEBI:57603"/>
        <dbReference type="ChEBI" id="CHEBI:78268"/>
        <dbReference type="ChEBI" id="CHEBI:78269"/>
    </reaction>
    <physiologicalReaction direction="left-to-right" evidence="17">
        <dbReference type="Rhea" id="RHEA:41501"/>
    </physiologicalReaction>
</comment>
<accession>A0AAE1BBU4</accession>
<comment type="pathway">
    <text evidence="2 22">Phospholipid metabolism; phosphatidylserine biosynthesis.</text>
</comment>